<accession>A0A9N7VCI6</accession>
<proteinExistence type="predicted"/>
<organism evidence="2 3">
    <name type="scientific">Pleuronectes platessa</name>
    <name type="common">European plaice</name>
    <dbReference type="NCBI Taxonomy" id="8262"/>
    <lineage>
        <taxon>Eukaryota</taxon>
        <taxon>Metazoa</taxon>
        <taxon>Chordata</taxon>
        <taxon>Craniata</taxon>
        <taxon>Vertebrata</taxon>
        <taxon>Euteleostomi</taxon>
        <taxon>Actinopterygii</taxon>
        <taxon>Neopterygii</taxon>
        <taxon>Teleostei</taxon>
        <taxon>Neoteleostei</taxon>
        <taxon>Acanthomorphata</taxon>
        <taxon>Carangaria</taxon>
        <taxon>Pleuronectiformes</taxon>
        <taxon>Pleuronectoidei</taxon>
        <taxon>Pleuronectidae</taxon>
        <taxon>Pleuronectes</taxon>
    </lineage>
</organism>
<evidence type="ECO:0000313" key="2">
    <source>
        <dbReference type="EMBL" id="CAB1446825.1"/>
    </source>
</evidence>
<dbReference type="AlphaFoldDB" id="A0A9N7VCI6"/>
<dbReference type="Proteomes" id="UP001153269">
    <property type="component" value="Unassembled WGS sequence"/>
</dbReference>
<gene>
    <name evidence="2" type="ORF">PLEPLA_LOCUS34546</name>
</gene>
<protein>
    <submittedName>
        <fullName evidence="2">Uncharacterized protein</fullName>
    </submittedName>
</protein>
<feature type="region of interest" description="Disordered" evidence="1">
    <location>
        <begin position="27"/>
        <end position="62"/>
    </location>
</feature>
<name>A0A9N7VCI6_PLEPL</name>
<evidence type="ECO:0000313" key="3">
    <source>
        <dbReference type="Proteomes" id="UP001153269"/>
    </source>
</evidence>
<sequence>MSPSCSRPLILPSRVVVHSPSAAYHLTADDTATDGDLAEGTGLDPAADDRRPSSGPVEGLRGPTEVLGLVLTAEGSEPLTCRPGSAGTASPGSCYRRGVDGVGLLLVWMEPGRTTSLLLADPGCSGGAWGQVDRDPPYLTMDLHLRRRGAETLLYLGFIRKPPRLIAVPLAHHRAWLQAIRTKPPLWLPPALKNSRASPGRGGNREAGTQHGS</sequence>
<evidence type="ECO:0000256" key="1">
    <source>
        <dbReference type="SAM" id="MobiDB-lite"/>
    </source>
</evidence>
<comment type="caution">
    <text evidence="2">The sequence shown here is derived from an EMBL/GenBank/DDBJ whole genome shotgun (WGS) entry which is preliminary data.</text>
</comment>
<feature type="region of interest" description="Disordered" evidence="1">
    <location>
        <begin position="188"/>
        <end position="213"/>
    </location>
</feature>
<reference evidence="2" key="1">
    <citation type="submission" date="2020-03" db="EMBL/GenBank/DDBJ databases">
        <authorList>
            <person name="Weist P."/>
        </authorList>
    </citation>
    <scope>NUCLEOTIDE SEQUENCE</scope>
</reference>
<keyword evidence="3" id="KW-1185">Reference proteome</keyword>
<dbReference type="EMBL" id="CADEAL010003927">
    <property type="protein sequence ID" value="CAB1446825.1"/>
    <property type="molecule type" value="Genomic_DNA"/>
</dbReference>